<dbReference type="OrthoDB" id="6765744at2759"/>
<evidence type="ECO:0000313" key="2">
    <source>
        <dbReference type="Proteomes" id="UP000792457"/>
    </source>
</evidence>
<protein>
    <submittedName>
        <fullName evidence="1">Uncharacterized protein</fullName>
    </submittedName>
</protein>
<sequence length="123" mass="14523">MTDEVQQYGEDCWILEFVSRGPKNYSLKIRSRSTDVCKTICKVRGISINFSNEKDVSFERLKTMVTEEAPPFVVRHDKRIDRVVPFKIVSLPEKKTFRIVYTKRRCVENYDTLPYGYKCPRTC</sequence>
<dbReference type="AlphaFoldDB" id="A0A8K0KFY5"/>
<evidence type="ECO:0000313" key="1">
    <source>
        <dbReference type="EMBL" id="KAG8234466.1"/>
    </source>
</evidence>
<comment type="caution">
    <text evidence="1">The sequence shown here is derived from an EMBL/GenBank/DDBJ whole genome shotgun (WGS) entry which is preliminary data.</text>
</comment>
<keyword evidence="2" id="KW-1185">Reference proteome</keyword>
<accession>A0A8K0KFY5</accession>
<reference evidence="1" key="2">
    <citation type="submission" date="2017-10" db="EMBL/GenBank/DDBJ databases">
        <title>Ladona fulva Genome sequencing and assembly.</title>
        <authorList>
            <person name="Murali S."/>
            <person name="Richards S."/>
            <person name="Bandaranaike D."/>
            <person name="Bellair M."/>
            <person name="Blankenburg K."/>
            <person name="Chao H."/>
            <person name="Dinh H."/>
            <person name="Doddapaneni H."/>
            <person name="Dugan-Rocha S."/>
            <person name="Elkadiri S."/>
            <person name="Gnanaolivu R."/>
            <person name="Hernandez B."/>
            <person name="Skinner E."/>
            <person name="Javaid M."/>
            <person name="Lee S."/>
            <person name="Li M."/>
            <person name="Ming W."/>
            <person name="Munidasa M."/>
            <person name="Muniz J."/>
            <person name="Nguyen L."/>
            <person name="Hughes D."/>
            <person name="Osuji N."/>
            <person name="Pu L.-L."/>
            <person name="Puazo M."/>
            <person name="Qu C."/>
            <person name="Quiroz J."/>
            <person name="Raj R."/>
            <person name="Weissenberger G."/>
            <person name="Xin Y."/>
            <person name="Zou X."/>
            <person name="Han Y."/>
            <person name="Worley K."/>
            <person name="Muzny D."/>
            <person name="Gibbs R."/>
        </authorList>
    </citation>
    <scope>NUCLEOTIDE SEQUENCE</scope>
    <source>
        <strain evidence="1">Sampled in the wild</strain>
    </source>
</reference>
<gene>
    <name evidence="1" type="ORF">J437_LFUL011865</name>
</gene>
<proteinExistence type="predicted"/>
<dbReference type="Proteomes" id="UP000792457">
    <property type="component" value="Unassembled WGS sequence"/>
</dbReference>
<dbReference type="EMBL" id="KZ308814">
    <property type="protein sequence ID" value="KAG8234466.1"/>
    <property type="molecule type" value="Genomic_DNA"/>
</dbReference>
<name>A0A8K0KFY5_LADFU</name>
<reference evidence="1" key="1">
    <citation type="submission" date="2013-04" db="EMBL/GenBank/DDBJ databases">
        <authorList>
            <person name="Qu J."/>
            <person name="Murali S.C."/>
            <person name="Bandaranaike D."/>
            <person name="Bellair M."/>
            <person name="Blankenburg K."/>
            <person name="Chao H."/>
            <person name="Dinh H."/>
            <person name="Doddapaneni H."/>
            <person name="Downs B."/>
            <person name="Dugan-Rocha S."/>
            <person name="Elkadiri S."/>
            <person name="Gnanaolivu R.D."/>
            <person name="Hernandez B."/>
            <person name="Javaid M."/>
            <person name="Jayaseelan J.C."/>
            <person name="Lee S."/>
            <person name="Li M."/>
            <person name="Ming W."/>
            <person name="Munidasa M."/>
            <person name="Muniz J."/>
            <person name="Nguyen L."/>
            <person name="Ongeri F."/>
            <person name="Osuji N."/>
            <person name="Pu L.-L."/>
            <person name="Puazo M."/>
            <person name="Qu C."/>
            <person name="Quiroz J."/>
            <person name="Raj R."/>
            <person name="Weissenberger G."/>
            <person name="Xin Y."/>
            <person name="Zou X."/>
            <person name="Han Y."/>
            <person name="Richards S."/>
            <person name="Worley K."/>
            <person name="Muzny D."/>
            <person name="Gibbs R."/>
        </authorList>
    </citation>
    <scope>NUCLEOTIDE SEQUENCE</scope>
    <source>
        <strain evidence="1">Sampled in the wild</strain>
    </source>
</reference>
<organism evidence="1 2">
    <name type="scientific">Ladona fulva</name>
    <name type="common">Scarce chaser dragonfly</name>
    <name type="synonym">Libellula fulva</name>
    <dbReference type="NCBI Taxonomy" id="123851"/>
    <lineage>
        <taxon>Eukaryota</taxon>
        <taxon>Metazoa</taxon>
        <taxon>Ecdysozoa</taxon>
        <taxon>Arthropoda</taxon>
        <taxon>Hexapoda</taxon>
        <taxon>Insecta</taxon>
        <taxon>Pterygota</taxon>
        <taxon>Palaeoptera</taxon>
        <taxon>Odonata</taxon>
        <taxon>Epiprocta</taxon>
        <taxon>Anisoptera</taxon>
        <taxon>Libelluloidea</taxon>
        <taxon>Libellulidae</taxon>
        <taxon>Ladona</taxon>
    </lineage>
</organism>